<dbReference type="Pfam" id="PF06612">
    <property type="entry name" value="DUF1146"/>
    <property type="match status" value="1"/>
</dbReference>
<dbReference type="Proteomes" id="UP000677918">
    <property type="component" value="Unassembled WGS sequence"/>
</dbReference>
<name>A0A8J4H6Q4_9BACL</name>
<keyword evidence="1" id="KW-1133">Transmembrane helix</keyword>
<evidence type="ECO:0000313" key="3">
    <source>
        <dbReference type="Proteomes" id="UP000677918"/>
    </source>
</evidence>
<keyword evidence="1" id="KW-0812">Transmembrane</keyword>
<dbReference type="AlphaFoldDB" id="A0A8J4H6Q4"/>
<evidence type="ECO:0000256" key="1">
    <source>
        <dbReference type="SAM" id="Phobius"/>
    </source>
</evidence>
<gene>
    <name evidence="2" type="primary">ywzB</name>
    <name evidence="2" type="ORF">XYCOK13_36950</name>
</gene>
<dbReference type="EMBL" id="BOVK01000061">
    <property type="protein sequence ID" value="GIQ70871.1"/>
    <property type="molecule type" value="Genomic_DNA"/>
</dbReference>
<accession>A0A8J4H6Q4</accession>
<feature type="transmembrane region" description="Helical" evidence="1">
    <location>
        <begin position="12"/>
        <end position="32"/>
    </location>
</feature>
<keyword evidence="3" id="KW-1185">Reference proteome</keyword>
<comment type="caution">
    <text evidence="2">The sequence shown here is derived from an EMBL/GenBank/DDBJ whole genome shotgun (WGS) entry which is preliminary data.</text>
</comment>
<dbReference type="RefSeq" id="WP_213413679.1">
    <property type="nucleotide sequence ID" value="NZ_BOVK01000061.1"/>
</dbReference>
<keyword evidence="1" id="KW-0472">Membrane</keyword>
<proteinExistence type="predicted"/>
<reference evidence="2" key="1">
    <citation type="submission" date="2021-04" db="EMBL/GenBank/DDBJ databases">
        <title>Draft genome sequence of Xylanibacillus composti strain K13.</title>
        <authorList>
            <person name="Uke A."/>
            <person name="Chhe C."/>
            <person name="Baramee S."/>
            <person name="Kosugi A."/>
        </authorList>
    </citation>
    <scope>NUCLEOTIDE SEQUENCE</scope>
    <source>
        <strain evidence="2">K13</strain>
    </source>
</reference>
<evidence type="ECO:0000313" key="2">
    <source>
        <dbReference type="EMBL" id="GIQ70871.1"/>
    </source>
</evidence>
<organism evidence="2 3">
    <name type="scientific">Xylanibacillus composti</name>
    <dbReference type="NCBI Taxonomy" id="1572762"/>
    <lineage>
        <taxon>Bacteria</taxon>
        <taxon>Bacillati</taxon>
        <taxon>Bacillota</taxon>
        <taxon>Bacilli</taxon>
        <taxon>Bacillales</taxon>
        <taxon>Paenibacillaceae</taxon>
        <taxon>Xylanibacillus</taxon>
    </lineage>
</organism>
<protein>
    <submittedName>
        <fullName evidence="2">Putative membrane protein YwzB</fullName>
    </submittedName>
</protein>
<feature type="transmembrane region" description="Helical" evidence="1">
    <location>
        <begin position="52"/>
        <end position="71"/>
    </location>
</feature>
<sequence>MGNVPDSLYQSVGMSGLIQIIFTLVCITASWWALQSVRFDLWLKSVRSPQAIMLQVILSVVLGYQLARFLYDYANWSSMLKLIFE</sequence>
<dbReference type="InterPro" id="IPR009526">
    <property type="entry name" value="DUF1146"/>
</dbReference>